<evidence type="ECO:0000313" key="4">
    <source>
        <dbReference type="Proteomes" id="UP001353858"/>
    </source>
</evidence>
<feature type="transmembrane region" description="Helical" evidence="1">
    <location>
        <begin position="339"/>
        <end position="361"/>
    </location>
</feature>
<reference evidence="4" key="1">
    <citation type="submission" date="2023-01" db="EMBL/GenBank/DDBJ databases">
        <title>Key to firefly adult light organ development and bioluminescence: homeobox transcription factors regulate luciferase expression and transportation to peroxisome.</title>
        <authorList>
            <person name="Fu X."/>
        </authorList>
    </citation>
    <scope>NUCLEOTIDE SEQUENCE [LARGE SCALE GENOMIC DNA]</scope>
</reference>
<evidence type="ECO:0000313" key="3">
    <source>
        <dbReference type="EMBL" id="KAK4886096.1"/>
    </source>
</evidence>
<sequence length="475" mass="53246">MSAQKEFCVLCLFAIGVCADINFTEHNNKNATQFLNEIVKSNDAVQRMTHPLEETVITQQIVPTSANSSVYHQQKNNSSVGNFKPSPQIGTYYEYNSFPVLPALPEAKHFSAVNFNDKPMQAEIRPWMDKPTVLKLPSRQPSWNNKISFPTTQSSYLPIGNKPYPYAIDDTFKETATNRNQYSYASGTGYSDVGFKFQHPYASGTGHGDVGSKLQYPYTMTEVSYETTTSNSNYDNQLSYSQFGSMTGYESTTANPNYNSFMSYTRFGVTPSSHSGSDNDNKYGDIFNQKENFYGSSTGMEVSNSGENPYVQKTHYEHPHAMVPFSGHMLSPLKKVLKFLAAIIPFGILLSALTPTIINVSPMNTTQIRGRALNTDMSRKRLMYSLNHINKLNEAGCEERVICELLLGDQSSKNSKKYAKELISNFKKEDSLEQLEELKVIFEAVEMGSCNSLNCTNTDENNELNEDETVSLEES</sequence>
<name>A0AAN7SD88_9COLE</name>
<proteinExistence type="predicted"/>
<protein>
    <submittedName>
        <fullName evidence="3">Uncharacterized protein</fullName>
    </submittedName>
</protein>
<keyword evidence="1" id="KW-1133">Transmembrane helix</keyword>
<keyword evidence="4" id="KW-1185">Reference proteome</keyword>
<feature type="chain" id="PRO_5042994919" evidence="2">
    <location>
        <begin position="20"/>
        <end position="475"/>
    </location>
</feature>
<feature type="signal peptide" evidence="2">
    <location>
        <begin position="1"/>
        <end position="19"/>
    </location>
</feature>
<evidence type="ECO:0000256" key="2">
    <source>
        <dbReference type="SAM" id="SignalP"/>
    </source>
</evidence>
<dbReference type="Proteomes" id="UP001353858">
    <property type="component" value="Unassembled WGS sequence"/>
</dbReference>
<accession>A0AAN7SD88</accession>
<dbReference type="EMBL" id="JARPUR010000001">
    <property type="protein sequence ID" value="KAK4886096.1"/>
    <property type="molecule type" value="Genomic_DNA"/>
</dbReference>
<evidence type="ECO:0000256" key="1">
    <source>
        <dbReference type="SAM" id="Phobius"/>
    </source>
</evidence>
<comment type="caution">
    <text evidence="3">The sequence shown here is derived from an EMBL/GenBank/DDBJ whole genome shotgun (WGS) entry which is preliminary data.</text>
</comment>
<keyword evidence="1" id="KW-0812">Transmembrane</keyword>
<gene>
    <name evidence="3" type="ORF">RN001_002367</name>
</gene>
<keyword evidence="1" id="KW-0472">Membrane</keyword>
<keyword evidence="2" id="KW-0732">Signal</keyword>
<dbReference type="AlphaFoldDB" id="A0AAN7SD88"/>
<organism evidence="3 4">
    <name type="scientific">Aquatica leii</name>
    <dbReference type="NCBI Taxonomy" id="1421715"/>
    <lineage>
        <taxon>Eukaryota</taxon>
        <taxon>Metazoa</taxon>
        <taxon>Ecdysozoa</taxon>
        <taxon>Arthropoda</taxon>
        <taxon>Hexapoda</taxon>
        <taxon>Insecta</taxon>
        <taxon>Pterygota</taxon>
        <taxon>Neoptera</taxon>
        <taxon>Endopterygota</taxon>
        <taxon>Coleoptera</taxon>
        <taxon>Polyphaga</taxon>
        <taxon>Elateriformia</taxon>
        <taxon>Elateroidea</taxon>
        <taxon>Lampyridae</taxon>
        <taxon>Luciolinae</taxon>
        <taxon>Aquatica</taxon>
    </lineage>
</organism>